<sequence>MALVRYQSGRIDVLWKAPMDFYCPVCFFLFLCRIFRGASSDCQGAGSCDSACF</sequence>
<dbReference type="EMBL" id="CADCWD010000040">
    <property type="protein sequence ID" value="CAA9530932.1"/>
    <property type="molecule type" value="Genomic_DNA"/>
</dbReference>
<name>A0A6J4TRU3_9SPHN</name>
<dbReference type="AlphaFoldDB" id="A0A6J4TRU3"/>
<proteinExistence type="predicted"/>
<accession>A0A6J4TRU3</accession>
<organism evidence="1">
    <name type="scientific">uncultured Sphingosinicella sp</name>
    <dbReference type="NCBI Taxonomy" id="478748"/>
    <lineage>
        <taxon>Bacteria</taxon>
        <taxon>Pseudomonadati</taxon>
        <taxon>Pseudomonadota</taxon>
        <taxon>Alphaproteobacteria</taxon>
        <taxon>Sphingomonadales</taxon>
        <taxon>Sphingosinicellaceae</taxon>
        <taxon>Sphingosinicella</taxon>
        <taxon>environmental samples</taxon>
    </lineage>
</organism>
<reference evidence="1" key="1">
    <citation type="submission" date="2020-02" db="EMBL/GenBank/DDBJ databases">
        <authorList>
            <person name="Meier V. D."/>
        </authorList>
    </citation>
    <scope>NUCLEOTIDE SEQUENCE</scope>
    <source>
        <strain evidence="1">AVDCRST_MAG23</strain>
    </source>
</reference>
<protein>
    <submittedName>
        <fullName evidence="1">Uncharacterized protein</fullName>
    </submittedName>
</protein>
<evidence type="ECO:0000313" key="1">
    <source>
        <dbReference type="EMBL" id="CAA9530932.1"/>
    </source>
</evidence>
<gene>
    <name evidence="1" type="ORF">AVDCRST_MAG23-1006</name>
</gene>